<keyword evidence="1" id="KW-0812">Transmembrane</keyword>
<dbReference type="Pfam" id="PF13828">
    <property type="entry name" value="DUF4190"/>
    <property type="match status" value="1"/>
</dbReference>
<evidence type="ECO:0000313" key="4">
    <source>
        <dbReference type="Proteomes" id="UP001501470"/>
    </source>
</evidence>
<keyword evidence="1" id="KW-0472">Membrane</keyword>
<keyword evidence="1" id="KW-1133">Transmembrane helix</keyword>
<evidence type="ECO:0000256" key="1">
    <source>
        <dbReference type="SAM" id="Phobius"/>
    </source>
</evidence>
<feature type="domain" description="DUF4190" evidence="2">
    <location>
        <begin position="6"/>
        <end position="57"/>
    </location>
</feature>
<protein>
    <recommendedName>
        <fullName evidence="2">DUF4190 domain-containing protein</fullName>
    </recommendedName>
</protein>
<dbReference type="Proteomes" id="UP001501470">
    <property type="component" value="Unassembled WGS sequence"/>
</dbReference>
<gene>
    <name evidence="3" type="ORF">GCM10009827_099230</name>
</gene>
<feature type="transmembrane region" description="Helical" evidence="1">
    <location>
        <begin position="40"/>
        <end position="65"/>
    </location>
</feature>
<organism evidence="3 4">
    <name type="scientific">Dactylosporangium maewongense</name>
    <dbReference type="NCBI Taxonomy" id="634393"/>
    <lineage>
        <taxon>Bacteria</taxon>
        <taxon>Bacillati</taxon>
        <taxon>Actinomycetota</taxon>
        <taxon>Actinomycetes</taxon>
        <taxon>Micromonosporales</taxon>
        <taxon>Micromonosporaceae</taxon>
        <taxon>Dactylosporangium</taxon>
    </lineage>
</organism>
<dbReference type="RefSeq" id="WP_344512147.1">
    <property type="nucleotide sequence ID" value="NZ_BAAAQD010000031.1"/>
</dbReference>
<dbReference type="InterPro" id="IPR025241">
    <property type="entry name" value="DUF4190"/>
</dbReference>
<keyword evidence="4" id="KW-1185">Reference proteome</keyword>
<comment type="caution">
    <text evidence="3">The sequence shown here is derived from an EMBL/GenBank/DDBJ whole genome shotgun (WGS) entry which is preliminary data.</text>
</comment>
<name>A0ABP4NJ84_9ACTN</name>
<reference evidence="4" key="1">
    <citation type="journal article" date="2019" name="Int. J. Syst. Evol. Microbiol.">
        <title>The Global Catalogue of Microorganisms (GCM) 10K type strain sequencing project: providing services to taxonomists for standard genome sequencing and annotation.</title>
        <authorList>
            <consortium name="The Broad Institute Genomics Platform"/>
            <consortium name="The Broad Institute Genome Sequencing Center for Infectious Disease"/>
            <person name="Wu L."/>
            <person name="Ma J."/>
        </authorList>
    </citation>
    <scope>NUCLEOTIDE SEQUENCE [LARGE SCALE GENOMIC DNA]</scope>
    <source>
        <strain evidence="4">JCM 15933</strain>
    </source>
</reference>
<sequence>MAYNKMAIAALVCAVLVPPFGILMGHIAWAQTGRTGQRGHGLALAALVIGYVELLVLCGIPIVALGF</sequence>
<accession>A0ABP4NJ84</accession>
<proteinExistence type="predicted"/>
<evidence type="ECO:0000313" key="3">
    <source>
        <dbReference type="EMBL" id="GAA1561965.1"/>
    </source>
</evidence>
<evidence type="ECO:0000259" key="2">
    <source>
        <dbReference type="Pfam" id="PF13828"/>
    </source>
</evidence>
<dbReference type="EMBL" id="BAAAQD010000031">
    <property type="protein sequence ID" value="GAA1561965.1"/>
    <property type="molecule type" value="Genomic_DNA"/>
</dbReference>